<dbReference type="Proteomes" id="UP001150904">
    <property type="component" value="Unassembled WGS sequence"/>
</dbReference>
<reference evidence="1" key="1">
    <citation type="submission" date="2022-12" db="EMBL/GenBank/DDBJ databases">
        <authorList>
            <person name="Petersen C."/>
        </authorList>
    </citation>
    <scope>NUCLEOTIDE SEQUENCE</scope>
    <source>
        <strain evidence="1">IBT 15544</strain>
    </source>
</reference>
<dbReference type="PANTHER" id="PTHR37490">
    <property type="entry name" value="EXPRESSED PROTEIN"/>
    <property type="match status" value="1"/>
</dbReference>
<organism evidence="1 2">
    <name type="scientific">Penicillium cinerascens</name>
    <dbReference type="NCBI Taxonomy" id="70096"/>
    <lineage>
        <taxon>Eukaryota</taxon>
        <taxon>Fungi</taxon>
        <taxon>Dikarya</taxon>
        <taxon>Ascomycota</taxon>
        <taxon>Pezizomycotina</taxon>
        <taxon>Eurotiomycetes</taxon>
        <taxon>Eurotiomycetidae</taxon>
        <taxon>Eurotiales</taxon>
        <taxon>Aspergillaceae</taxon>
        <taxon>Penicillium</taxon>
    </lineage>
</organism>
<protein>
    <submittedName>
        <fullName evidence="1">Uncharacterized protein</fullName>
    </submittedName>
</protein>
<feature type="non-terminal residue" evidence="1">
    <location>
        <position position="276"/>
    </location>
</feature>
<keyword evidence="2" id="KW-1185">Reference proteome</keyword>
<dbReference type="EMBL" id="JAPQKR010000014">
    <property type="protein sequence ID" value="KAJ5198767.1"/>
    <property type="molecule type" value="Genomic_DNA"/>
</dbReference>
<evidence type="ECO:0000313" key="1">
    <source>
        <dbReference type="EMBL" id="KAJ5198767.1"/>
    </source>
</evidence>
<dbReference type="InterPro" id="IPR021838">
    <property type="entry name" value="DUF3431"/>
</dbReference>
<dbReference type="PANTHER" id="PTHR37490:SF2">
    <property type="match status" value="1"/>
</dbReference>
<accession>A0A9W9JLS8</accession>
<gene>
    <name evidence="1" type="ORF">N7498_007884</name>
</gene>
<proteinExistence type="predicted"/>
<dbReference type="GeneID" id="83182247"/>
<dbReference type="Pfam" id="PF11913">
    <property type="entry name" value="DUF3431"/>
    <property type="match status" value="1"/>
</dbReference>
<dbReference type="OrthoDB" id="426718at2759"/>
<evidence type="ECO:0000313" key="2">
    <source>
        <dbReference type="Proteomes" id="UP001150904"/>
    </source>
</evidence>
<name>A0A9W9JLS8_9EURO</name>
<dbReference type="AlphaFoldDB" id="A0A9W9JLS8"/>
<reference evidence="1" key="2">
    <citation type="journal article" date="2023" name="IMA Fungus">
        <title>Comparative genomic study of the Penicillium genus elucidates a diverse pangenome and 15 lateral gene transfer events.</title>
        <authorList>
            <person name="Petersen C."/>
            <person name="Sorensen T."/>
            <person name="Nielsen M.R."/>
            <person name="Sondergaard T.E."/>
            <person name="Sorensen J.L."/>
            <person name="Fitzpatrick D.A."/>
            <person name="Frisvad J.C."/>
            <person name="Nielsen K.L."/>
        </authorList>
    </citation>
    <scope>NUCLEOTIDE SEQUENCE</scope>
    <source>
        <strain evidence="1">IBT 15544</strain>
    </source>
</reference>
<sequence length="276" mass="31749">PAASVSDATEGKNPEVTYEVERKWRQQDVALVVAKTAEESVDWIFSYCENYGCTPYIYSLDDEPEEGFLIPYTNRGHEAGAYLSYLTQYYDSLHDYTIFVHGREEHWHNDVAGPKTLNQLLNLRMQAVQHFGYVNLRCLRRPGCPSSLRQDIIEQSDIENQNLVDNFDLIWTEIMGTRAGPPPDDIGHNCCGQFAVAKNIIQKRPINDYERFVDWVAKTQWSENYGIGWMMEKLWHIIFQMPANHCADELQCRCDLYGWCGPNPLTEGVVLKPVSS</sequence>
<dbReference type="RefSeq" id="XP_058307195.1">
    <property type="nucleotide sequence ID" value="XM_058454946.1"/>
</dbReference>
<comment type="caution">
    <text evidence="1">The sequence shown here is derived from an EMBL/GenBank/DDBJ whole genome shotgun (WGS) entry which is preliminary data.</text>
</comment>